<sequence>MQINNTTMNYESIYEGYYFKYYSKVEFLIKNFLVKRHSQKKTFGNSYNEVVHYLSNDFVKKHNLYANENLECAYRIFGKRGSIYFIDEVQEIYKNEIKIEFDKINTADLPANYTYHQFIKEVALIEAVRQILRLFSNHERLHAMVYELNEFDKFEIKVYGNLALEDYPNFKILHAKLYPKPLEIIVKNVQLEVFDSEEIDLNDSTTTYDYLGQSSNEKANELFDFLIQYYRPDEKTSVKFVNILHYLKNDANKELYIFNIKQLDFKEIIKTKFKIEIKKFAKSERYHDDEKSILNTLESSFRNKKS</sequence>
<name>A0A1G8BIX0_9FLAO</name>
<keyword evidence="2" id="KW-1185">Reference proteome</keyword>
<protein>
    <submittedName>
        <fullName evidence="1">Uncharacterized protein</fullName>
    </submittedName>
</protein>
<gene>
    <name evidence="1" type="ORF">SAMN04488062_10660</name>
</gene>
<evidence type="ECO:0000313" key="1">
    <source>
        <dbReference type="EMBL" id="SDH33101.1"/>
    </source>
</evidence>
<dbReference type="STRING" id="178355.SAMN04488062_10660"/>
<accession>A0A1G8BIX0</accession>
<proteinExistence type="predicted"/>
<reference evidence="2" key="1">
    <citation type="submission" date="2016-10" db="EMBL/GenBank/DDBJ databases">
        <authorList>
            <person name="Varghese N."/>
            <person name="Submissions S."/>
        </authorList>
    </citation>
    <scope>NUCLEOTIDE SEQUENCE [LARGE SCALE GENOMIC DNA]</scope>
    <source>
        <strain evidence="2">CGMCC 1.2747</strain>
    </source>
</reference>
<dbReference type="Proteomes" id="UP000199274">
    <property type="component" value="Unassembled WGS sequence"/>
</dbReference>
<dbReference type="AlphaFoldDB" id="A0A1G8BIX0"/>
<dbReference type="EMBL" id="FNDB01000006">
    <property type="protein sequence ID" value="SDH33101.1"/>
    <property type="molecule type" value="Genomic_DNA"/>
</dbReference>
<evidence type="ECO:0000313" key="2">
    <source>
        <dbReference type="Proteomes" id="UP000199274"/>
    </source>
</evidence>
<organism evidence="1 2">
    <name type="scientific">Flavobacterium omnivorum</name>
    <dbReference type="NCBI Taxonomy" id="178355"/>
    <lineage>
        <taxon>Bacteria</taxon>
        <taxon>Pseudomonadati</taxon>
        <taxon>Bacteroidota</taxon>
        <taxon>Flavobacteriia</taxon>
        <taxon>Flavobacteriales</taxon>
        <taxon>Flavobacteriaceae</taxon>
        <taxon>Flavobacterium</taxon>
    </lineage>
</organism>